<dbReference type="GO" id="GO:0016491">
    <property type="term" value="F:oxidoreductase activity"/>
    <property type="evidence" value="ECO:0007669"/>
    <property type="project" value="UniProtKB-KW"/>
</dbReference>
<dbReference type="STRING" id="1123282.SAMN02745823_00874"/>
<dbReference type="OrthoDB" id="9806179at2"/>
<dbReference type="InterPro" id="IPR050097">
    <property type="entry name" value="Ferredoxin-NADP_redctase_2"/>
</dbReference>
<dbReference type="Gene3D" id="3.50.50.60">
    <property type="entry name" value="FAD/NAD(P)-binding domain"/>
    <property type="match status" value="4"/>
</dbReference>
<evidence type="ECO:0000256" key="1">
    <source>
        <dbReference type="ARBA" id="ARBA00022630"/>
    </source>
</evidence>
<keyword evidence="5" id="KW-1185">Reference proteome</keyword>
<dbReference type="Proteomes" id="UP000183995">
    <property type="component" value="Unassembled WGS sequence"/>
</dbReference>
<sequence>MVDIIVVGSGPAGLSAAITARMRGKSVTIIGNSSAESGLAKAAEIGNYPGLPGLSGAELSGKMLMHAVGMGAEHVTGRVTTILPVGRELSVSYGSEIATGASLILATGVVQSSVFPGEAELLGRGVSYCATCDGMLYKGKKVCVVCLSPDAEEEANFLESIGCRVTRLKTKKIKVNGEDKVTSVTADGNELECDGVFILRATIAPTALLPGLETDKGHIKVDRAMKTNIPGVFAAGDCTGTPYQVAKAAGEGQIAVLSAVEYLAHR</sequence>
<dbReference type="SUPFAM" id="SSF51905">
    <property type="entry name" value="FAD/NAD(P)-binding domain"/>
    <property type="match status" value="1"/>
</dbReference>
<keyword evidence="1" id="KW-0285">Flavoprotein</keyword>
<feature type="domain" description="FAD/NAD(P)-binding" evidence="3">
    <location>
        <begin position="3"/>
        <end position="168"/>
    </location>
</feature>
<keyword evidence="2" id="KW-0560">Oxidoreductase</keyword>
<accession>A0A1M5VK48</accession>
<feature type="domain" description="FAD/NAD(P)-binding" evidence="3">
    <location>
        <begin position="171"/>
        <end position="252"/>
    </location>
</feature>
<dbReference type="PANTHER" id="PTHR48105">
    <property type="entry name" value="THIOREDOXIN REDUCTASE 1-RELATED-RELATED"/>
    <property type="match status" value="1"/>
</dbReference>
<dbReference type="RefSeq" id="WP_073076437.1">
    <property type="nucleotide sequence ID" value="NZ_FQXV01000002.1"/>
</dbReference>
<dbReference type="Pfam" id="PF07992">
    <property type="entry name" value="Pyr_redox_2"/>
    <property type="match status" value="2"/>
</dbReference>
<organism evidence="4 5">
    <name type="scientific">Sporobacter termitidis DSM 10068</name>
    <dbReference type="NCBI Taxonomy" id="1123282"/>
    <lineage>
        <taxon>Bacteria</taxon>
        <taxon>Bacillati</taxon>
        <taxon>Bacillota</taxon>
        <taxon>Clostridia</taxon>
        <taxon>Eubacteriales</taxon>
        <taxon>Oscillospiraceae</taxon>
        <taxon>Sporobacter</taxon>
    </lineage>
</organism>
<evidence type="ECO:0000256" key="2">
    <source>
        <dbReference type="ARBA" id="ARBA00023002"/>
    </source>
</evidence>
<evidence type="ECO:0000259" key="3">
    <source>
        <dbReference type="Pfam" id="PF07992"/>
    </source>
</evidence>
<reference evidence="4 5" key="1">
    <citation type="submission" date="2016-11" db="EMBL/GenBank/DDBJ databases">
        <authorList>
            <person name="Jaros S."/>
            <person name="Januszkiewicz K."/>
            <person name="Wedrychowicz H."/>
        </authorList>
    </citation>
    <scope>NUCLEOTIDE SEQUENCE [LARGE SCALE GENOMIC DNA]</scope>
    <source>
        <strain evidence="4 5">DSM 10068</strain>
    </source>
</reference>
<dbReference type="PRINTS" id="PR00368">
    <property type="entry name" value="FADPNR"/>
</dbReference>
<dbReference type="EMBL" id="FQXV01000002">
    <property type="protein sequence ID" value="SHH75629.1"/>
    <property type="molecule type" value="Genomic_DNA"/>
</dbReference>
<dbReference type="AlphaFoldDB" id="A0A1M5VK48"/>
<gene>
    <name evidence="4" type="ORF">SAMN02745823_00874</name>
</gene>
<protein>
    <submittedName>
        <fullName evidence="4">Thioredoxin reductase (NADPH)</fullName>
    </submittedName>
</protein>
<dbReference type="PRINTS" id="PR00469">
    <property type="entry name" value="PNDRDTASEII"/>
</dbReference>
<proteinExistence type="predicted"/>
<evidence type="ECO:0000313" key="4">
    <source>
        <dbReference type="EMBL" id="SHH75629.1"/>
    </source>
</evidence>
<name>A0A1M5VK48_9FIRM</name>
<dbReference type="InterPro" id="IPR023753">
    <property type="entry name" value="FAD/NAD-binding_dom"/>
</dbReference>
<dbReference type="InterPro" id="IPR036188">
    <property type="entry name" value="FAD/NAD-bd_sf"/>
</dbReference>
<evidence type="ECO:0000313" key="5">
    <source>
        <dbReference type="Proteomes" id="UP000183995"/>
    </source>
</evidence>